<dbReference type="GO" id="GO:0006508">
    <property type="term" value="P:proteolysis"/>
    <property type="evidence" value="ECO:0007669"/>
    <property type="project" value="InterPro"/>
</dbReference>
<name>A0A2Z4GIV0_9BACT</name>
<dbReference type="GO" id="GO:0046872">
    <property type="term" value="F:metal ion binding"/>
    <property type="evidence" value="ECO:0007669"/>
    <property type="project" value="InterPro"/>
</dbReference>
<dbReference type="PANTHER" id="PTHR11851:SF49">
    <property type="entry name" value="MITOCHONDRIAL-PROCESSING PEPTIDASE SUBUNIT ALPHA"/>
    <property type="match status" value="1"/>
</dbReference>
<dbReference type="EMBL" id="CP029480">
    <property type="protein sequence ID" value="AWW00914.1"/>
    <property type="molecule type" value="Genomic_DNA"/>
</dbReference>
<comment type="similarity">
    <text evidence="2 3">Belongs to the peptidase M16 family.</text>
</comment>
<dbReference type="PROSITE" id="PS00143">
    <property type="entry name" value="INSULINASE"/>
    <property type="match status" value="1"/>
</dbReference>
<dbReference type="PANTHER" id="PTHR11851">
    <property type="entry name" value="METALLOPROTEASE"/>
    <property type="match status" value="1"/>
</dbReference>
<reference evidence="6 7" key="1">
    <citation type="submission" date="2018-05" db="EMBL/GenBank/DDBJ databases">
        <title>Complete genome sequence of Arcticibacterium luteifluviistationis SM1504T, a cytophagaceae bacterium isolated from Arctic surface seawater.</title>
        <authorList>
            <person name="Li Y."/>
            <person name="Qin Q.-L."/>
        </authorList>
    </citation>
    <scope>NUCLEOTIDE SEQUENCE [LARGE SCALE GENOMIC DNA]</scope>
    <source>
        <strain evidence="6 7">SM1504</strain>
    </source>
</reference>
<proteinExistence type="inferred from homology"/>
<dbReference type="Pfam" id="PF00675">
    <property type="entry name" value="Peptidase_M16"/>
    <property type="match status" value="1"/>
</dbReference>
<dbReference type="GO" id="GO:0004222">
    <property type="term" value="F:metalloendopeptidase activity"/>
    <property type="evidence" value="ECO:0007669"/>
    <property type="project" value="InterPro"/>
</dbReference>
<dbReference type="Proteomes" id="UP000249873">
    <property type="component" value="Chromosome"/>
</dbReference>
<dbReference type="InterPro" id="IPR001431">
    <property type="entry name" value="Pept_M16_Zn_BS"/>
</dbReference>
<dbReference type="OrthoDB" id="9811314at2"/>
<gene>
    <name evidence="6" type="ORF">DJ013_13790</name>
</gene>
<feature type="domain" description="Peptidase M16 C-terminal" evidence="5">
    <location>
        <begin position="225"/>
        <end position="399"/>
    </location>
</feature>
<protein>
    <submittedName>
        <fullName evidence="6">Insulinase family protein</fullName>
    </submittedName>
</protein>
<evidence type="ECO:0000313" key="6">
    <source>
        <dbReference type="EMBL" id="AWW00914.1"/>
    </source>
</evidence>
<dbReference type="InterPro" id="IPR011765">
    <property type="entry name" value="Pept_M16_N"/>
</dbReference>
<comment type="cofactor">
    <cofactor evidence="1">
        <name>Zn(2+)</name>
        <dbReference type="ChEBI" id="CHEBI:29105"/>
    </cofactor>
</comment>
<evidence type="ECO:0000259" key="5">
    <source>
        <dbReference type="Pfam" id="PF05193"/>
    </source>
</evidence>
<dbReference type="InterPro" id="IPR011249">
    <property type="entry name" value="Metalloenz_LuxS/M16"/>
</dbReference>
<sequence>MIAVQAQSKQELKISKLEAKIDKIKAAMPNAPEEIKVEMPKAKKVVIPAPVKGASVEGITEYTLGNGMKVLLFPDQTQQTVTVNITYMVGSRHEGYGETGMAHLLEHMVFKGSTKHTDIPKELNEHGARPNGTTSVDRTNYYETFNATEENLKWALDLESDRMVNSFIKKEDLETEYTVVRNEFERGENNPNAVLSQRIVSAGFVWHNYGNSTIGSREDLERVPIDKLQDFYKKYYQPDNAILIVAGKIDPAETLKMVNEYFGGIPRPTRVLSDTYTKEPAQDTERNITLNRAGDVQYLGAMYHVPPGTHEDYAAVDVISDALASAPSGPLYKAMVDTKLASQVFGYARNLKEPGYSYFGAVVPKDKDIAEARNVFLSAIDKAVETGFTQEDVDRAKSQTAKYLGQVARDSEAFSKMLTEFIAQGDWRTFFLFRDAVENVTLEDVNRVAKKYFKSSNRTVGQFIPTEAPDRVNVPEAPNVAELVKDYKGREVEEITEVFEASTENIDSRNTTGKLSNGMEYALLSKGTRGNVVSASMTIRVGTKESLTGIGMTDNLTASMLMRGSKNLNRQAIKDKLGGMESSVSIGGGGNTISVGINTTKAHLSEVLAIVEDVLKNPAFDETEFSNLKTEMKTGLESQENEPMPLAQLVYRKTMSPYPKGDVRYVPSIPEQLEMLEDVTIDGMKDLHSKLYGMSNATVSIVGDFDKEQTLKELETRFGTWNNPTPFVRIASEYLPNPAGGTKIETPDKANSLMLTGINLKMKDTSPEYPAMYIANYLMGGGMLNSRLAVRLRQKDGISYSAGSQFSASSLDETGSFMAYAILAPENSVKAEAAIKEEINKVRSEGFTEEEFTKAKESLLQAHQLSRSKDGELAGKLNGYLYLDRKMSYDADFDKKMNATTLEEVNNVFRKYIDPSKLTLVKAGDFEKKFAEKPAEDSAPAGKVSGAE</sequence>
<dbReference type="KEGG" id="als:DJ013_13790"/>
<dbReference type="AlphaFoldDB" id="A0A2Z4GIV0"/>
<dbReference type="InterPro" id="IPR050361">
    <property type="entry name" value="MPP/UQCRC_Complex"/>
</dbReference>
<dbReference type="Pfam" id="PF05193">
    <property type="entry name" value="Peptidase_M16_C"/>
    <property type="match status" value="2"/>
</dbReference>
<organism evidence="6 7">
    <name type="scientific">Arcticibacterium luteifluviistationis</name>
    <dbReference type="NCBI Taxonomy" id="1784714"/>
    <lineage>
        <taxon>Bacteria</taxon>
        <taxon>Pseudomonadati</taxon>
        <taxon>Bacteroidota</taxon>
        <taxon>Cytophagia</taxon>
        <taxon>Cytophagales</taxon>
        <taxon>Leadbetterellaceae</taxon>
        <taxon>Arcticibacterium</taxon>
    </lineage>
</organism>
<evidence type="ECO:0000313" key="7">
    <source>
        <dbReference type="Proteomes" id="UP000249873"/>
    </source>
</evidence>
<dbReference type="SUPFAM" id="SSF63411">
    <property type="entry name" value="LuxS/MPP-like metallohydrolase"/>
    <property type="match status" value="4"/>
</dbReference>
<evidence type="ECO:0000256" key="2">
    <source>
        <dbReference type="ARBA" id="ARBA00007261"/>
    </source>
</evidence>
<feature type="domain" description="Peptidase M16 C-terminal" evidence="5">
    <location>
        <begin position="679"/>
        <end position="859"/>
    </location>
</feature>
<feature type="domain" description="Peptidase M16 N-terminal" evidence="4">
    <location>
        <begin position="70"/>
        <end position="215"/>
    </location>
</feature>
<evidence type="ECO:0000256" key="3">
    <source>
        <dbReference type="RuleBase" id="RU004447"/>
    </source>
</evidence>
<dbReference type="InterPro" id="IPR007863">
    <property type="entry name" value="Peptidase_M16_C"/>
</dbReference>
<dbReference type="Gene3D" id="3.30.830.10">
    <property type="entry name" value="Metalloenzyme, LuxS/M16 peptidase-like"/>
    <property type="match status" value="4"/>
</dbReference>
<keyword evidence="7" id="KW-1185">Reference proteome</keyword>
<evidence type="ECO:0000259" key="4">
    <source>
        <dbReference type="Pfam" id="PF00675"/>
    </source>
</evidence>
<evidence type="ECO:0000256" key="1">
    <source>
        <dbReference type="ARBA" id="ARBA00001947"/>
    </source>
</evidence>
<accession>A0A2Z4GIV0</accession>